<dbReference type="AlphaFoldDB" id="A0A5J5DVQ4"/>
<accession>A0A5J5DVQ4</accession>
<dbReference type="OrthoDB" id="1910631at2"/>
<comment type="caution">
    <text evidence="2">The sequence shown here is derived from an EMBL/GenBank/DDBJ whole genome shotgun (WGS) entry which is preliminary data.</text>
</comment>
<dbReference type="InterPro" id="IPR046733">
    <property type="entry name" value="DUF6625"/>
</dbReference>
<dbReference type="Pfam" id="PF20330">
    <property type="entry name" value="DUF6625"/>
    <property type="match status" value="1"/>
</dbReference>
<proteinExistence type="predicted"/>
<evidence type="ECO:0000313" key="2">
    <source>
        <dbReference type="EMBL" id="KAA8821801.1"/>
    </source>
</evidence>
<reference evidence="3 4" key="1">
    <citation type="journal article" date="2019" name="Syst. Appl. Microbiol.">
        <title>Characterization of Bifidobacterium species in feaces of the Egyptian fruit bat: Description of B. vespertilionis sp. nov. and B. rousetti sp. nov.</title>
        <authorList>
            <person name="Modesto M."/>
            <person name="Satti M."/>
            <person name="Watanabe K."/>
            <person name="Puglisi E."/>
            <person name="Morelli L."/>
            <person name="Huang C.-H."/>
            <person name="Liou J.-S."/>
            <person name="Miyashita M."/>
            <person name="Tamura T."/>
            <person name="Saito S."/>
            <person name="Mori K."/>
            <person name="Huang L."/>
            <person name="Sciavilla P."/>
            <person name="Sandri C."/>
            <person name="Spiezio C."/>
            <person name="Vitali F."/>
            <person name="Cavalieri D."/>
            <person name="Perpetuini G."/>
            <person name="Tofalo R."/>
            <person name="Bonetti A."/>
            <person name="Arita M."/>
            <person name="Mattarelli P."/>
        </authorList>
    </citation>
    <scope>NUCLEOTIDE SEQUENCE [LARGE SCALE GENOMIC DNA]</scope>
    <source>
        <strain evidence="1 4">RST16</strain>
        <strain evidence="2 3">RST8</strain>
    </source>
</reference>
<dbReference type="Proteomes" id="UP000345527">
    <property type="component" value="Unassembled WGS sequence"/>
</dbReference>
<sequence>MIFADKQCVFILPYFGKFNNYFPLFLRSCGYNPSFDFFIFTDNTVEYDYPSNVHVISMTLDEFKTIAKSKLGFPPCIPSPYKLCDFKPAYGIIFEDYISDYKFWGHCDCDLVFGNLEKILSPILLQNYEKIFSAGHLTVYRNEYANNRRFMKALNGRRLYIEAFTTDRIYVFDEDNPDPEKNPDRCNVHSIFLNDHVPIYLEDVSMNISMLHDHIRRSYYVPETRTFVRDPYTPSRLYWMEGSILLVQWHGGTRKLSTSEYLYAHFHSRKMRISDSVLRADVIEIRPDRFVAIDHIPNTRFDMHLLSLRLPSLFWLDVFSKRVKKKFLKLFTRP</sequence>
<evidence type="ECO:0000313" key="1">
    <source>
        <dbReference type="EMBL" id="KAA8820752.1"/>
    </source>
</evidence>
<evidence type="ECO:0000313" key="3">
    <source>
        <dbReference type="Proteomes" id="UP000345527"/>
    </source>
</evidence>
<protein>
    <submittedName>
        <fullName evidence="2">Uncharacterized protein</fullName>
    </submittedName>
</protein>
<dbReference type="EMBL" id="RZOA01000024">
    <property type="protein sequence ID" value="KAA8821801.1"/>
    <property type="molecule type" value="Genomic_DNA"/>
</dbReference>
<name>A0A5J5DVQ4_9BIFI</name>
<gene>
    <name evidence="2" type="ORF">EM848_10075</name>
    <name evidence="1" type="ORF">EMO90_06105</name>
</gene>
<evidence type="ECO:0000313" key="4">
    <source>
        <dbReference type="Proteomes" id="UP000374630"/>
    </source>
</evidence>
<dbReference type="Proteomes" id="UP000374630">
    <property type="component" value="Unassembled WGS sequence"/>
</dbReference>
<dbReference type="EMBL" id="RZNZ01000007">
    <property type="protein sequence ID" value="KAA8820752.1"/>
    <property type="molecule type" value="Genomic_DNA"/>
</dbReference>
<keyword evidence="4" id="KW-1185">Reference proteome</keyword>
<organism evidence="2 3">
    <name type="scientific">Bifidobacterium vespertilionis</name>
    <dbReference type="NCBI Taxonomy" id="2562524"/>
    <lineage>
        <taxon>Bacteria</taxon>
        <taxon>Bacillati</taxon>
        <taxon>Actinomycetota</taxon>
        <taxon>Actinomycetes</taxon>
        <taxon>Bifidobacteriales</taxon>
        <taxon>Bifidobacteriaceae</taxon>
        <taxon>Bifidobacterium</taxon>
    </lineage>
</organism>
<dbReference type="RefSeq" id="WP_150354802.1">
    <property type="nucleotide sequence ID" value="NZ_RZNZ01000007.1"/>
</dbReference>